<organism evidence="1 2">
    <name type="scientific">Corynespora cassiicola Philippines</name>
    <dbReference type="NCBI Taxonomy" id="1448308"/>
    <lineage>
        <taxon>Eukaryota</taxon>
        <taxon>Fungi</taxon>
        <taxon>Dikarya</taxon>
        <taxon>Ascomycota</taxon>
        <taxon>Pezizomycotina</taxon>
        <taxon>Dothideomycetes</taxon>
        <taxon>Pleosporomycetidae</taxon>
        <taxon>Pleosporales</taxon>
        <taxon>Corynesporascaceae</taxon>
        <taxon>Corynespora</taxon>
    </lineage>
</organism>
<dbReference type="STRING" id="1448308.A0A2T2P2E7"/>
<evidence type="ECO:0000313" key="1">
    <source>
        <dbReference type="EMBL" id="PSN71686.1"/>
    </source>
</evidence>
<protein>
    <submittedName>
        <fullName evidence="1">Uncharacterized protein</fullName>
    </submittedName>
</protein>
<name>A0A2T2P2E7_CORCC</name>
<gene>
    <name evidence="1" type="ORF">BS50DRAFT_569333</name>
</gene>
<reference evidence="1 2" key="1">
    <citation type="journal article" date="2018" name="Front. Microbiol.">
        <title>Genome-Wide Analysis of Corynespora cassiicola Leaf Fall Disease Putative Effectors.</title>
        <authorList>
            <person name="Lopez D."/>
            <person name="Ribeiro S."/>
            <person name="Label P."/>
            <person name="Fumanal B."/>
            <person name="Venisse J.S."/>
            <person name="Kohler A."/>
            <person name="de Oliveira R.R."/>
            <person name="Labutti K."/>
            <person name="Lipzen A."/>
            <person name="Lail K."/>
            <person name="Bauer D."/>
            <person name="Ohm R.A."/>
            <person name="Barry K.W."/>
            <person name="Spatafora J."/>
            <person name="Grigoriev I.V."/>
            <person name="Martin F.M."/>
            <person name="Pujade-Renaud V."/>
        </authorList>
    </citation>
    <scope>NUCLEOTIDE SEQUENCE [LARGE SCALE GENOMIC DNA]</scope>
    <source>
        <strain evidence="1 2">Philippines</strain>
    </source>
</reference>
<proteinExistence type="predicted"/>
<dbReference type="Proteomes" id="UP000240883">
    <property type="component" value="Unassembled WGS sequence"/>
</dbReference>
<evidence type="ECO:0000313" key="2">
    <source>
        <dbReference type="Proteomes" id="UP000240883"/>
    </source>
</evidence>
<accession>A0A2T2P2E7</accession>
<dbReference type="OrthoDB" id="5343383at2759"/>
<sequence>MVYSRDVVVDCVNRHYELLVQMVYLNPADVEQPPCESWSDDQLAIDILLRFRFLTSISTVARPYSMESRSNKMAYSTR</sequence>
<dbReference type="AlphaFoldDB" id="A0A2T2P2E7"/>
<dbReference type="EMBL" id="KZ678130">
    <property type="protein sequence ID" value="PSN71686.1"/>
    <property type="molecule type" value="Genomic_DNA"/>
</dbReference>
<keyword evidence="2" id="KW-1185">Reference proteome</keyword>